<evidence type="ECO:0000313" key="10">
    <source>
        <dbReference type="Proteomes" id="UP000012174"/>
    </source>
</evidence>
<feature type="transmembrane region" description="Helical" evidence="7">
    <location>
        <begin position="57"/>
        <end position="76"/>
    </location>
</feature>
<dbReference type="PROSITE" id="PS00218">
    <property type="entry name" value="AMINO_ACID_PERMEASE_1"/>
    <property type="match status" value="1"/>
</dbReference>
<evidence type="ECO:0000256" key="5">
    <source>
        <dbReference type="ARBA" id="ARBA00022989"/>
    </source>
</evidence>
<feature type="transmembrane region" description="Helical" evidence="7">
    <location>
        <begin position="236"/>
        <end position="266"/>
    </location>
</feature>
<keyword evidence="6 7" id="KW-0472">Membrane</keyword>
<feature type="transmembrane region" description="Helical" evidence="7">
    <location>
        <begin position="486"/>
        <end position="505"/>
    </location>
</feature>
<keyword evidence="10" id="KW-1185">Reference proteome</keyword>
<dbReference type="FunFam" id="1.20.1740.10:FF:000001">
    <property type="entry name" value="Amino acid permease"/>
    <property type="match status" value="1"/>
</dbReference>
<dbReference type="OrthoDB" id="3900342at2759"/>
<dbReference type="AlphaFoldDB" id="M7T8J5"/>
<organism evidence="9 10">
    <name type="scientific">Eutypa lata (strain UCR-EL1)</name>
    <name type="common">Grapevine dieback disease fungus</name>
    <name type="synonym">Eutypa armeniacae</name>
    <dbReference type="NCBI Taxonomy" id="1287681"/>
    <lineage>
        <taxon>Eukaryota</taxon>
        <taxon>Fungi</taxon>
        <taxon>Dikarya</taxon>
        <taxon>Ascomycota</taxon>
        <taxon>Pezizomycotina</taxon>
        <taxon>Sordariomycetes</taxon>
        <taxon>Xylariomycetidae</taxon>
        <taxon>Xylariales</taxon>
        <taxon>Diatrypaceae</taxon>
        <taxon>Eutypa</taxon>
    </lineage>
</organism>
<evidence type="ECO:0000256" key="7">
    <source>
        <dbReference type="SAM" id="Phobius"/>
    </source>
</evidence>
<dbReference type="Gene3D" id="1.20.1740.10">
    <property type="entry name" value="Amino acid/polyamine transporter I"/>
    <property type="match status" value="1"/>
</dbReference>
<protein>
    <submittedName>
        <fullName evidence="9">Putative proline permease protein</fullName>
    </submittedName>
</protein>
<proteinExistence type="predicted"/>
<keyword evidence="4" id="KW-0029">Amino-acid transport</keyword>
<feature type="transmembrane region" description="Helical" evidence="7">
    <location>
        <begin position="385"/>
        <end position="402"/>
    </location>
</feature>
<evidence type="ECO:0000256" key="4">
    <source>
        <dbReference type="ARBA" id="ARBA00022970"/>
    </source>
</evidence>
<evidence type="ECO:0000256" key="1">
    <source>
        <dbReference type="ARBA" id="ARBA00004141"/>
    </source>
</evidence>
<feature type="domain" description="Amino acid permease/ SLC12A" evidence="8">
    <location>
        <begin position="54"/>
        <end position="512"/>
    </location>
</feature>
<dbReference type="EMBL" id="KB707327">
    <property type="protein sequence ID" value="EMR62985.1"/>
    <property type="molecule type" value="Genomic_DNA"/>
</dbReference>
<dbReference type="GO" id="GO:0015171">
    <property type="term" value="F:amino acid transmembrane transporter activity"/>
    <property type="evidence" value="ECO:0007669"/>
    <property type="project" value="TreeGrafter"/>
</dbReference>
<feature type="transmembrane region" description="Helical" evidence="7">
    <location>
        <begin position="458"/>
        <end position="480"/>
    </location>
</feature>
<feature type="transmembrane region" description="Helical" evidence="7">
    <location>
        <begin position="123"/>
        <end position="145"/>
    </location>
</feature>
<feature type="transmembrane region" description="Helical" evidence="7">
    <location>
        <begin position="165"/>
        <end position="186"/>
    </location>
</feature>
<sequence length="554" mass="60433">MSIPDRISTEKVNMKSENERDVESNIAESVLNGEVGISPTGGGETTKRGLKSRHAQMIALGGTIGTGLFVGAGQGLSMGGPLFLLLSYSLITIMLYGVATATGEMSAYLPIPGCSVAYYAQRFISPSLGFTLGWVYWYIFAITVPAEITATTLVVNYWENSVPDVVWITVIMVVIVACNCFPVRFYGEVEFWFASTKVIGIIGLLIMAVVLFLGGGPTHEPLYFKYWSDPGPVNEYILGGANGRLCAFISVLTFSVFAFAFAPELLVVTGGEMESPRRNIPTATKRYFYRLIIFYILGALGVGILVPSDHPNLLSSGSGAAASPWAAGIRDAKIKSLDSVVNAIILLSAWSAGNSYLYLASRALYSLAVSGNAPAIFARCTKGGIPYYATAVSASVSLLAYLNVASTGATVFNWFVNLINTGAFQSFACCCFIYIRFRKAMDAQGITDIPMRSRFQPYSAWISGSFFILLLLLSGFKVFLKGQWSTSTFLTSYVGIAIFAVLYFGHRFTVGRSDKWAFRPLEIDLHTGLDVHITHGAPPKPREKWYQMWRVIFE</sequence>
<name>M7T8J5_EUTLA</name>
<dbReference type="Pfam" id="PF00324">
    <property type="entry name" value="AA_permease"/>
    <property type="match status" value="1"/>
</dbReference>
<dbReference type="KEGG" id="ela:UCREL1_10075"/>
<dbReference type="GO" id="GO:0016020">
    <property type="term" value="C:membrane"/>
    <property type="evidence" value="ECO:0007669"/>
    <property type="project" value="UniProtKB-SubCell"/>
</dbReference>
<dbReference type="PANTHER" id="PTHR43341">
    <property type="entry name" value="AMINO ACID PERMEASE"/>
    <property type="match status" value="1"/>
</dbReference>
<dbReference type="HOGENOM" id="CLU_007946_12_1_1"/>
<evidence type="ECO:0000256" key="6">
    <source>
        <dbReference type="ARBA" id="ARBA00023136"/>
    </source>
</evidence>
<evidence type="ECO:0000256" key="3">
    <source>
        <dbReference type="ARBA" id="ARBA00022692"/>
    </source>
</evidence>
<keyword evidence="5 7" id="KW-1133">Transmembrane helix</keyword>
<evidence type="ECO:0000259" key="8">
    <source>
        <dbReference type="Pfam" id="PF00324"/>
    </source>
</evidence>
<dbReference type="Proteomes" id="UP000012174">
    <property type="component" value="Unassembled WGS sequence"/>
</dbReference>
<evidence type="ECO:0000256" key="2">
    <source>
        <dbReference type="ARBA" id="ARBA00022448"/>
    </source>
</evidence>
<feature type="transmembrane region" description="Helical" evidence="7">
    <location>
        <begin position="198"/>
        <end position="216"/>
    </location>
</feature>
<comment type="subcellular location">
    <subcellularLocation>
        <location evidence="1">Membrane</location>
        <topology evidence="1">Multi-pass membrane protein</topology>
    </subcellularLocation>
</comment>
<dbReference type="PIRSF" id="PIRSF006060">
    <property type="entry name" value="AA_transporter"/>
    <property type="match status" value="1"/>
</dbReference>
<accession>M7T8J5</accession>
<feature type="transmembrane region" description="Helical" evidence="7">
    <location>
        <begin position="287"/>
        <end position="306"/>
    </location>
</feature>
<gene>
    <name evidence="9" type="ORF">UCREL1_10075</name>
</gene>
<dbReference type="InterPro" id="IPR004840">
    <property type="entry name" value="Amino_acid_permease_CS"/>
</dbReference>
<dbReference type="OMA" id="FQSWICC"/>
<feature type="transmembrane region" description="Helical" evidence="7">
    <location>
        <begin position="414"/>
        <end position="437"/>
    </location>
</feature>
<dbReference type="eggNOG" id="KOG1286">
    <property type="taxonomic scope" value="Eukaryota"/>
</dbReference>
<evidence type="ECO:0000313" key="9">
    <source>
        <dbReference type="EMBL" id="EMR62985.1"/>
    </source>
</evidence>
<keyword evidence="2" id="KW-0813">Transport</keyword>
<keyword evidence="3 7" id="KW-0812">Transmembrane</keyword>
<dbReference type="InterPro" id="IPR050524">
    <property type="entry name" value="APC_YAT"/>
</dbReference>
<dbReference type="PANTHER" id="PTHR43341:SF36">
    <property type="entry name" value="PROLINE-SPECIFIC PERMEASE"/>
    <property type="match status" value="1"/>
</dbReference>
<feature type="transmembrane region" description="Helical" evidence="7">
    <location>
        <begin position="82"/>
        <end position="102"/>
    </location>
</feature>
<dbReference type="InterPro" id="IPR004841">
    <property type="entry name" value="AA-permease/SLC12A_dom"/>
</dbReference>
<reference evidence="10" key="1">
    <citation type="journal article" date="2013" name="Genome Announc.">
        <title>Draft genome sequence of the grapevine dieback fungus Eutypa lata UCR-EL1.</title>
        <authorList>
            <person name="Blanco-Ulate B."/>
            <person name="Rolshausen P.E."/>
            <person name="Cantu D."/>
        </authorList>
    </citation>
    <scope>NUCLEOTIDE SEQUENCE [LARGE SCALE GENOMIC DNA]</scope>
    <source>
        <strain evidence="10">UCR-EL1</strain>
    </source>
</reference>